<dbReference type="GO" id="GO:0000287">
    <property type="term" value="F:magnesium ion binding"/>
    <property type="evidence" value="ECO:0007669"/>
    <property type="project" value="TreeGrafter"/>
</dbReference>
<keyword evidence="2" id="KW-1185">Reference proteome</keyword>
<dbReference type="STRING" id="1133569.FD21_GL001751"/>
<comment type="caution">
    <text evidence="1">The sequence shown here is derived from an EMBL/GenBank/DDBJ whole genome shotgun (WGS) entry which is preliminary data.</text>
</comment>
<dbReference type="InterPro" id="IPR023214">
    <property type="entry name" value="HAD_sf"/>
</dbReference>
<dbReference type="NCBIfam" id="TIGR01484">
    <property type="entry name" value="HAD-SF-IIB"/>
    <property type="match status" value="1"/>
</dbReference>
<dbReference type="PANTHER" id="PTHR10000">
    <property type="entry name" value="PHOSPHOSERINE PHOSPHATASE"/>
    <property type="match status" value="1"/>
</dbReference>
<dbReference type="OrthoDB" id="9790031at2"/>
<dbReference type="GO" id="GO:0016791">
    <property type="term" value="F:phosphatase activity"/>
    <property type="evidence" value="ECO:0007669"/>
    <property type="project" value="UniProtKB-ARBA"/>
</dbReference>
<keyword evidence="1" id="KW-0378">Hydrolase</keyword>
<dbReference type="InterPro" id="IPR000150">
    <property type="entry name" value="Cof"/>
</dbReference>
<dbReference type="NCBIfam" id="TIGR00099">
    <property type="entry name" value="Cof-subfamily"/>
    <property type="match status" value="1"/>
</dbReference>
<evidence type="ECO:0000313" key="2">
    <source>
        <dbReference type="Proteomes" id="UP000051576"/>
    </source>
</evidence>
<dbReference type="Pfam" id="PF08282">
    <property type="entry name" value="Hydrolase_3"/>
    <property type="match status" value="1"/>
</dbReference>
<proteinExistence type="predicted"/>
<reference evidence="1 2" key="1">
    <citation type="journal article" date="2015" name="Genome Announc.">
        <title>Expanding the biotechnology potential of lactobacilli through comparative genomics of 213 strains and associated genera.</title>
        <authorList>
            <person name="Sun Z."/>
            <person name="Harris H.M."/>
            <person name="McCann A."/>
            <person name="Guo C."/>
            <person name="Argimon S."/>
            <person name="Zhang W."/>
            <person name="Yang X."/>
            <person name="Jeffery I.B."/>
            <person name="Cooney J.C."/>
            <person name="Kagawa T.F."/>
            <person name="Liu W."/>
            <person name="Song Y."/>
            <person name="Salvetti E."/>
            <person name="Wrobel A."/>
            <person name="Rasinkangas P."/>
            <person name="Parkhill J."/>
            <person name="Rea M.C."/>
            <person name="O'Sullivan O."/>
            <person name="Ritari J."/>
            <person name="Douillard F.P."/>
            <person name="Paul Ross R."/>
            <person name="Yang R."/>
            <person name="Briner A.E."/>
            <person name="Felis G.E."/>
            <person name="de Vos W.M."/>
            <person name="Barrangou R."/>
            <person name="Klaenhammer T.R."/>
            <person name="Caufield P.W."/>
            <person name="Cui Y."/>
            <person name="Zhang H."/>
            <person name="O'Toole P.W."/>
        </authorList>
    </citation>
    <scope>NUCLEOTIDE SEQUENCE [LARGE SCALE GENOMIC DNA]</scope>
    <source>
        <strain evidence="1 2">DSM 20605</strain>
    </source>
</reference>
<dbReference type="SFLD" id="SFLDG01140">
    <property type="entry name" value="C2.B:_Phosphomannomutase_and_P"/>
    <property type="match status" value="1"/>
</dbReference>
<dbReference type="RefSeq" id="WP_010581165.1">
    <property type="nucleotide sequence ID" value="NZ_AHYZ01000167.1"/>
</dbReference>
<dbReference type="PATRIC" id="fig|1133569.4.peg.1896"/>
<name>A0A0R2CCC0_9LACO</name>
<dbReference type="PANTHER" id="PTHR10000:SF8">
    <property type="entry name" value="HAD SUPERFAMILY HYDROLASE-LIKE, TYPE 3"/>
    <property type="match status" value="1"/>
</dbReference>
<dbReference type="GO" id="GO:0005829">
    <property type="term" value="C:cytosol"/>
    <property type="evidence" value="ECO:0007669"/>
    <property type="project" value="TreeGrafter"/>
</dbReference>
<gene>
    <name evidence="1" type="ORF">FD21_GL001751</name>
</gene>
<dbReference type="AlphaFoldDB" id="A0A0R2CCC0"/>
<evidence type="ECO:0000313" key="1">
    <source>
        <dbReference type="EMBL" id="KRM89368.1"/>
    </source>
</evidence>
<dbReference type="Gene3D" id="3.40.50.1000">
    <property type="entry name" value="HAD superfamily/HAD-like"/>
    <property type="match status" value="1"/>
</dbReference>
<organism evidence="1 2">
    <name type="scientific">Liquorilactobacillus vini DSM 20605</name>
    <dbReference type="NCBI Taxonomy" id="1133569"/>
    <lineage>
        <taxon>Bacteria</taxon>
        <taxon>Bacillati</taxon>
        <taxon>Bacillota</taxon>
        <taxon>Bacilli</taxon>
        <taxon>Lactobacillales</taxon>
        <taxon>Lactobacillaceae</taxon>
        <taxon>Liquorilactobacillus</taxon>
    </lineage>
</organism>
<protein>
    <submittedName>
        <fullName evidence="1">HAD superfamily hydrolase</fullName>
    </submittedName>
</protein>
<dbReference type="SUPFAM" id="SSF56784">
    <property type="entry name" value="HAD-like"/>
    <property type="match status" value="1"/>
</dbReference>
<accession>A0A0R2CCC0</accession>
<dbReference type="Gene3D" id="3.30.1240.10">
    <property type="match status" value="1"/>
</dbReference>
<dbReference type="Proteomes" id="UP000051576">
    <property type="component" value="Unassembled WGS sequence"/>
</dbReference>
<dbReference type="InterPro" id="IPR006379">
    <property type="entry name" value="HAD-SF_hydro_IIB"/>
</dbReference>
<dbReference type="InterPro" id="IPR036412">
    <property type="entry name" value="HAD-like_sf"/>
</dbReference>
<dbReference type="SFLD" id="SFLDS00003">
    <property type="entry name" value="Haloacid_Dehalogenase"/>
    <property type="match status" value="1"/>
</dbReference>
<sequence>MYKLIACDLDETLLADNKQITLDNQQAIKAAVARGVHFVPNTGRSFLTVQHNLKQLGLLQQKNEFVISYNGGAIVENYQNRVLQTQPMPFEVVKQLFELGISQGCCVHVYTLDRLYIWNINAAEISYITGRVNNWSECQRPTMDFLKSAELMKIIFLLPVEEQRKQMRQQVQTSFAYPMNITFSSDRYIEFNSITADKGQAVLELGRRLGIKPAEIMAIGDNGNDLPMIEQAGLGVCVANGKEFVKQAAGYITQVDNNHGAVAEAIEKFIL</sequence>
<dbReference type="CDD" id="cd07516">
    <property type="entry name" value="HAD_Pase"/>
    <property type="match status" value="1"/>
</dbReference>
<dbReference type="eggNOG" id="COG0561">
    <property type="taxonomic scope" value="Bacteria"/>
</dbReference>
<dbReference type="EMBL" id="AYYX01000006">
    <property type="protein sequence ID" value="KRM89368.1"/>
    <property type="molecule type" value="Genomic_DNA"/>
</dbReference>